<proteinExistence type="predicted"/>
<evidence type="ECO:0000313" key="3">
    <source>
        <dbReference type="Proteomes" id="UP000034096"/>
    </source>
</evidence>
<reference evidence="2 3" key="1">
    <citation type="journal article" date="2015" name="Nature">
        <title>rRNA introns, odd ribosomes, and small enigmatic genomes across a large radiation of phyla.</title>
        <authorList>
            <person name="Brown C.T."/>
            <person name="Hug L.A."/>
            <person name="Thomas B.C."/>
            <person name="Sharon I."/>
            <person name="Castelle C.J."/>
            <person name="Singh A."/>
            <person name="Wilkins M.J."/>
            <person name="Williams K.H."/>
            <person name="Banfield J.F."/>
        </authorList>
    </citation>
    <scope>NUCLEOTIDE SEQUENCE [LARGE SCALE GENOMIC DNA]</scope>
</reference>
<dbReference type="Proteomes" id="UP000034096">
    <property type="component" value="Unassembled WGS sequence"/>
</dbReference>
<organism evidence="2 3">
    <name type="scientific">Candidatus Woesebacteria bacterium GW2011_GWC1_38_13</name>
    <dbReference type="NCBI Taxonomy" id="1618583"/>
    <lineage>
        <taxon>Bacteria</taxon>
        <taxon>Candidatus Woeseibacteriota</taxon>
    </lineage>
</organism>
<dbReference type="STRING" id="1618583.US75_C0028G0016"/>
<sequence>MKKESNLVDKIPRALARGSLSVFNCSLNMNLDLNYVMKKILLNIKKNPVIYLIPLLLTILVFRKYIFYELLPIPADIFPGLYFPWFDY</sequence>
<comment type="caution">
    <text evidence="2">The sequence shown here is derived from an EMBL/GenBank/DDBJ whole genome shotgun (WGS) entry which is preliminary data.</text>
</comment>
<dbReference type="AlphaFoldDB" id="A0A0G0IW23"/>
<accession>A0A0G0IW23</accession>
<feature type="non-terminal residue" evidence="2">
    <location>
        <position position="88"/>
    </location>
</feature>
<protein>
    <submittedName>
        <fullName evidence="2">Uncharacterized protein</fullName>
    </submittedName>
</protein>
<keyword evidence="1" id="KW-1133">Transmembrane helix</keyword>
<evidence type="ECO:0000313" key="2">
    <source>
        <dbReference type="EMBL" id="KKQ55225.1"/>
    </source>
</evidence>
<keyword evidence="1" id="KW-0812">Transmembrane</keyword>
<name>A0A0G0IW23_9BACT</name>
<dbReference type="EMBL" id="LBUE01000028">
    <property type="protein sequence ID" value="KKQ55225.1"/>
    <property type="molecule type" value="Genomic_DNA"/>
</dbReference>
<feature type="transmembrane region" description="Helical" evidence="1">
    <location>
        <begin position="48"/>
        <end position="66"/>
    </location>
</feature>
<keyword evidence="1" id="KW-0472">Membrane</keyword>
<gene>
    <name evidence="2" type="ORF">US75_C0028G0016</name>
</gene>
<evidence type="ECO:0000256" key="1">
    <source>
        <dbReference type="SAM" id="Phobius"/>
    </source>
</evidence>